<keyword evidence="5" id="KW-1133">Transmembrane helix</keyword>
<organism evidence="7 8">
    <name type="scientific">Strongylocentrotus purpuratus</name>
    <name type="common">Purple sea urchin</name>
    <dbReference type="NCBI Taxonomy" id="7668"/>
    <lineage>
        <taxon>Eukaryota</taxon>
        <taxon>Metazoa</taxon>
        <taxon>Echinodermata</taxon>
        <taxon>Eleutherozoa</taxon>
        <taxon>Echinozoa</taxon>
        <taxon>Echinoidea</taxon>
        <taxon>Euechinoidea</taxon>
        <taxon>Echinacea</taxon>
        <taxon>Camarodonta</taxon>
        <taxon>Echinidea</taxon>
        <taxon>Strongylocentrotidae</taxon>
        <taxon>Strongylocentrotus</taxon>
    </lineage>
</organism>
<name>A0A7M7HF86_STRPU</name>
<evidence type="ECO:0000259" key="6">
    <source>
        <dbReference type="PROSITE" id="PS50089"/>
    </source>
</evidence>
<dbReference type="GO" id="GO:0008270">
    <property type="term" value="F:zinc ion binding"/>
    <property type="evidence" value="ECO:0007669"/>
    <property type="project" value="UniProtKB-KW"/>
</dbReference>
<dbReference type="Pfam" id="PF13920">
    <property type="entry name" value="zf-C3HC4_3"/>
    <property type="match status" value="1"/>
</dbReference>
<feature type="coiled-coil region" evidence="4">
    <location>
        <begin position="226"/>
        <end position="262"/>
    </location>
</feature>
<protein>
    <recommendedName>
        <fullName evidence="6">RING-type domain-containing protein</fullName>
    </recommendedName>
</protein>
<dbReference type="SUPFAM" id="SSF57850">
    <property type="entry name" value="RING/U-box"/>
    <property type="match status" value="1"/>
</dbReference>
<dbReference type="InParanoid" id="A0A7M7HF86"/>
<dbReference type="Proteomes" id="UP000007110">
    <property type="component" value="Unassembled WGS sequence"/>
</dbReference>
<feature type="transmembrane region" description="Helical" evidence="5">
    <location>
        <begin position="114"/>
        <end position="132"/>
    </location>
</feature>
<dbReference type="KEGG" id="spu:105441379"/>
<dbReference type="InterPro" id="IPR051728">
    <property type="entry name" value="RING-FYVE_E3_ubiquitin-ligase"/>
</dbReference>
<evidence type="ECO:0000256" key="2">
    <source>
        <dbReference type="ARBA" id="ARBA00022833"/>
    </source>
</evidence>
<keyword evidence="5" id="KW-0472">Membrane</keyword>
<proteinExistence type="predicted"/>
<evidence type="ECO:0000256" key="3">
    <source>
        <dbReference type="PROSITE-ProRule" id="PRU00175"/>
    </source>
</evidence>
<evidence type="ECO:0000256" key="4">
    <source>
        <dbReference type="SAM" id="Coils"/>
    </source>
</evidence>
<dbReference type="PANTHER" id="PTHR14879:SF5">
    <property type="entry name" value="RING-TYPE DOMAIN-CONTAINING PROTEIN"/>
    <property type="match status" value="1"/>
</dbReference>
<dbReference type="GeneID" id="105441379"/>
<keyword evidence="5" id="KW-0812">Transmembrane</keyword>
<dbReference type="PROSITE" id="PS50089">
    <property type="entry name" value="ZF_RING_2"/>
    <property type="match status" value="1"/>
</dbReference>
<dbReference type="PANTHER" id="PTHR14879">
    <property type="entry name" value="CASPASE REGULATOR, RING FINGER DOMAIN-CONTAINING"/>
    <property type="match status" value="1"/>
</dbReference>
<feature type="coiled-coil region" evidence="4">
    <location>
        <begin position="44"/>
        <end position="71"/>
    </location>
</feature>
<dbReference type="EnsemblMetazoa" id="XM_011672447">
    <property type="protein sequence ID" value="XP_011670749"/>
    <property type="gene ID" value="LOC105441379"/>
</dbReference>
<dbReference type="Gene3D" id="3.30.40.10">
    <property type="entry name" value="Zinc/RING finger domain, C3HC4 (zinc finger)"/>
    <property type="match status" value="1"/>
</dbReference>
<evidence type="ECO:0000313" key="8">
    <source>
        <dbReference type="Proteomes" id="UP000007110"/>
    </source>
</evidence>
<evidence type="ECO:0000256" key="1">
    <source>
        <dbReference type="ARBA" id="ARBA00022771"/>
    </source>
</evidence>
<dbReference type="InterPro" id="IPR001841">
    <property type="entry name" value="Znf_RING"/>
</dbReference>
<keyword evidence="1 3" id="KW-0863">Zinc-finger</keyword>
<sequence>MQRVDGHRGMQYSALETTLLLRRRRDMLLRLETAAKLTATETKLGSTEAALAAKQRALEDAQAKLERHDKDTPCSICLEKNMDTPSIRNVYLCAMFMLPLQYMYMFSYPTLSGILFFLVEFLWSVFLLKQLYCTGVELRESKHKLVERQSLLPKETETMILLGLRAQIADLKGKLQTECDSHQKTKLELQLSDARLCRTNALVDETRREFTNQLFEIQKSFNKLGVELSEKEIETLKTNRKLSETQKELEKLRTELVNSKDAESRLAEINAELYAINDNITATQKRLADETAAKLTATETKLGTTESALTAKERALEDAQTKLENRETDNSCSICLDSDRDTAMLPCGHASTCYTCSLQLHERDNAKCPVCRQLIDQILKIYL</sequence>
<keyword evidence="4" id="KW-0175">Coiled coil</keyword>
<evidence type="ECO:0000256" key="5">
    <source>
        <dbReference type="SAM" id="Phobius"/>
    </source>
</evidence>
<evidence type="ECO:0000313" key="7">
    <source>
        <dbReference type="EnsemblMetazoa" id="XP_011670749"/>
    </source>
</evidence>
<dbReference type="AlphaFoldDB" id="A0A7M7HF86"/>
<keyword evidence="1 3" id="KW-0479">Metal-binding</keyword>
<reference evidence="8" key="1">
    <citation type="submission" date="2015-02" db="EMBL/GenBank/DDBJ databases">
        <title>Genome sequencing for Strongylocentrotus purpuratus.</title>
        <authorList>
            <person name="Murali S."/>
            <person name="Liu Y."/>
            <person name="Vee V."/>
            <person name="English A."/>
            <person name="Wang M."/>
            <person name="Skinner E."/>
            <person name="Han Y."/>
            <person name="Muzny D.M."/>
            <person name="Worley K.C."/>
            <person name="Gibbs R.A."/>
        </authorList>
    </citation>
    <scope>NUCLEOTIDE SEQUENCE</scope>
</reference>
<feature type="domain" description="RING-type" evidence="6">
    <location>
        <begin position="332"/>
        <end position="372"/>
    </location>
</feature>
<accession>A0A7M7HF86</accession>
<dbReference type="InterPro" id="IPR013083">
    <property type="entry name" value="Znf_RING/FYVE/PHD"/>
</dbReference>
<keyword evidence="8" id="KW-1185">Reference proteome</keyword>
<reference evidence="7" key="2">
    <citation type="submission" date="2021-01" db="UniProtKB">
        <authorList>
            <consortium name="EnsemblMetazoa"/>
        </authorList>
    </citation>
    <scope>IDENTIFICATION</scope>
</reference>
<dbReference type="RefSeq" id="XP_011670749.1">
    <property type="nucleotide sequence ID" value="XM_011672447.2"/>
</dbReference>
<dbReference type="OrthoDB" id="9985213at2759"/>
<keyword evidence="2" id="KW-0862">Zinc</keyword>
<dbReference type="SMART" id="SM00184">
    <property type="entry name" value="RING"/>
    <property type="match status" value="1"/>
</dbReference>